<comment type="similarity">
    <text evidence="2 8">Belongs to the glutamate--cysteine ligase type 1 family. Type 1 subfamily.</text>
</comment>
<reference evidence="12" key="1">
    <citation type="submission" date="2016-10" db="EMBL/GenBank/DDBJ databases">
        <authorList>
            <person name="Varghese N."/>
            <person name="Submissions S."/>
        </authorList>
    </citation>
    <scope>NUCLEOTIDE SEQUENCE [LARGE SCALE GENOMIC DNA]</scope>
    <source>
        <strain evidence="12">DSM 23317</strain>
    </source>
</reference>
<evidence type="ECO:0000313" key="11">
    <source>
        <dbReference type="EMBL" id="SDI63663.1"/>
    </source>
</evidence>
<evidence type="ECO:0000256" key="1">
    <source>
        <dbReference type="ARBA" id="ARBA00005006"/>
    </source>
</evidence>
<name>A0A1G8M734_9GAMM</name>
<dbReference type="GO" id="GO:0004357">
    <property type="term" value="F:glutamate-cysteine ligase activity"/>
    <property type="evidence" value="ECO:0007669"/>
    <property type="project" value="UniProtKB-UniRule"/>
</dbReference>
<evidence type="ECO:0000256" key="3">
    <source>
        <dbReference type="ARBA" id="ARBA00022598"/>
    </source>
</evidence>
<evidence type="ECO:0000256" key="6">
    <source>
        <dbReference type="ARBA" id="ARBA00022840"/>
    </source>
</evidence>
<protein>
    <recommendedName>
        <fullName evidence="8">Glutamate--cysteine ligase</fullName>
        <ecNumber evidence="8">6.3.2.2</ecNumber>
    </recommendedName>
    <alternativeName>
        <fullName evidence="8">Gamma-ECS</fullName>
        <shortName evidence="8">GCS</shortName>
    </alternativeName>
    <alternativeName>
        <fullName evidence="8">Gamma-glutamylcysteine synthetase</fullName>
    </alternativeName>
</protein>
<dbReference type="GO" id="GO:0006750">
    <property type="term" value="P:glutathione biosynthetic process"/>
    <property type="evidence" value="ECO:0007669"/>
    <property type="project" value="UniProtKB-UniRule"/>
</dbReference>
<evidence type="ECO:0000256" key="2">
    <source>
        <dbReference type="ARBA" id="ARBA00008772"/>
    </source>
</evidence>
<dbReference type="EMBL" id="FNEM01000002">
    <property type="protein sequence ID" value="SDI63663.1"/>
    <property type="molecule type" value="Genomic_DNA"/>
</dbReference>
<evidence type="ECO:0000256" key="8">
    <source>
        <dbReference type="HAMAP-Rule" id="MF_00578"/>
    </source>
</evidence>
<keyword evidence="4 8" id="KW-0317">Glutathione biosynthesis</keyword>
<dbReference type="PANTHER" id="PTHR38761">
    <property type="entry name" value="GLUTAMATE--CYSTEINE LIGASE"/>
    <property type="match status" value="1"/>
</dbReference>
<dbReference type="InterPro" id="IPR006334">
    <property type="entry name" value="Glut_cys_ligase"/>
</dbReference>
<dbReference type="EC" id="6.3.2.2" evidence="8"/>
<dbReference type="InterPro" id="IPR014746">
    <property type="entry name" value="Gln_synth/guanido_kin_cat_dom"/>
</dbReference>
<dbReference type="GO" id="GO:0046872">
    <property type="term" value="F:metal ion binding"/>
    <property type="evidence" value="ECO:0007669"/>
    <property type="project" value="TreeGrafter"/>
</dbReference>
<gene>
    <name evidence="8" type="primary">gshA</name>
    <name evidence="11" type="ORF">SAMN04488540_102286</name>
</gene>
<dbReference type="GO" id="GO:0005829">
    <property type="term" value="C:cytosol"/>
    <property type="evidence" value="ECO:0007669"/>
    <property type="project" value="TreeGrafter"/>
</dbReference>
<dbReference type="Pfam" id="PF04262">
    <property type="entry name" value="Glu_cys_ligase"/>
    <property type="match status" value="1"/>
</dbReference>
<evidence type="ECO:0000256" key="5">
    <source>
        <dbReference type="ARBA" id="ARBA00022741"/>
    </source>
</evidence>
<evidence type="ECO:0000259" key="10">
    <source>
        <dbReference type="Pfam" id="PF04262"/>
    </source>
</evidence>
<keyword evidence="3 8" id="KW-0436">Ligase</keyword>
<dbReference type="Proteomes" id="UP000199527">
    <property type="component" value="Unassembled WGS sequence"/>
</dbReference>
<dbReference type="UniPathway" id="UPA00142">
    <property type="reaction ID" value="UER00209"/>
</dbReference>
<comment type="pathway">
    <text evidence="1 8 9">Sulfur metabolism; glutathione biosynthesis; glutathione from L-cysteine and L-glutamate: step 1/2.</text>
</comment>
<keyword evidence="6 8" id="KW-0067">ATP-binding</keyword>
<sequence length="529" mass="59693">MSDSYQLRLNKLSTAAFGGILTRLRRGIEKEGLRVTSLARVAPTGHPAALGAALTHPCITTDYSEAQLEFITPVAQRVREGLDSLDQLHRVVASQMGEEYLWPSSMPCPMQTDDEIPIARYGASNEGRWKQVYREGLRQRYGARMQSISGIHYNFSLPDGFWPLAGQLWPHQGCSATLRTERYFGLLRNLRRHAWLLCYLFGASPVMDRSFVSSTHRLRSMGKHTLGLPFATSLRLSGLGYQSRTQQALNISLDGLQPYRQGLIEAMTRTHPDYEAMGVRVGREYRQLSSGILQLDNELYSDARPKCVPPSGEPVIQALNRQGVEYIELRLLDINPFLPLGIDEPQIRFLDAWLMYCLLSDSPPLSEWELQELAENRNRVLLEGRNPDLCLTMNGQRMPFQVAARQLLERVYASATLLDRAQMHQSAGACVATEHRRAVNAQLAKVHDSTLTPSGMIMARVEEGQEFAEMMLQQAIDHRRYFCSRPLSAVAMAGFDQMAERSRRRQAQLERNDAVDFDAFMAARLSAFG</sequence>
<dbReference type="SUPFAM" id="SSF55931">
    <property type="entry name" value="Glutamine synthetase/guanido kinase"/>
    <property type="match status" value="1"/>
</dbReference>
<evidence type="ECO:0000256" key="4">
    <source>
        <dbReference type="ARBA" id="ARBA00022684"/>
    </source>
</evidence>
<feature type="domain" description="Glutamate--cysteine ligase" evidence="10">
    <location>
        <begin position="10"/>
        <end position="380"/>
    </location>
</feature>
<evidence type="ECO:0000313" key="12">
    <source>
        <dbReference type="Proteomes" id="UP000199527"/>
    </source>
</evidence>
<organism evidence="11 12">
    <name type="scientific">Ferrimonas sediminum</name>
    <dbReference type="NCBI Taxonomy" id="718193"/>
    <lineage>
        <taxon>Bacteria</taxon>
        <taxon>Pseudomonadati</taxon>
        <taxon>Pseudomonadota</taxon>
        <taxon>Gammaproteobacteria</taxon>
        <taxon>Alteromonadales</taxon>
        <taxon>Ferrimonadaceae</taxon>
        <taxon>Ferrimonas</taxon>
    </lineage>
</organism>
<accession>A0A1G8M734</accession>
<dbReference type="PANTHER" id="PTHR38761:SF1">
    <property type="entry name" value="GLUTAMATE--CYSTEINE LIGASE"/>
    <property type="match status" value="1"/>
</dbReference>
<dbReference type="NCBIfam" id="TIGR01434">
    <property type="entry name" value="glu_cys_ligase"/>
    <property type="match status" value="1"/>
</dbReference>
<dbReference type="GO" id="GO:0005524">
    <property type="term" value="F:ATP binding"/>
    <property type="evidence" value="ECO:0007669"/>
    <property type="project" value="UniProtKB-KW"/>
</dbReference>
<dbReference type="InterPro" id="IPR007370">
    <property type="entry name" value="Glu_cys_ligase"/>
</dbReference>
<dbReference type="AlphaFoldDB" id="A0A1G8M734"/>
<keyword evidence="12" id="KW-1185">Reference proteome</keyword>
<proteinExistence type="inferred from homology"/>
<dbReference type="HAMAP" id="MF_00578">
    <property type="entry name" value="Glu_cys_ligase"/>
    <property type="match status" value="1"/>
</dbReference>
<evidence type="ECO:0000256" key="9">
    <source>
        <dbReference type="RuleBase" id="RU004391"/>
    </source>
</evidence>
<comment type="catalytic activity">
    <reaction evidence="7 8 9">
        <text>L-cysteine + L-glutamate + ATP = gamma-L-glutamyl-L-cysteine + ADP + phosphate + H(+)</text>
        <dbReference type="Rhea" id="RHEA:13285"/>
        <dbReference type="ChEBI" id="CHEBI:15378"/>
        <dbReference type="ChEBI" id="CHEBI:29985"/>
        <dbReference type="ChEBI" id="CHEBI:30616"/>
        <dbReference type="ChEBI" id="CHEBI:35235"/>
        <dbReference type="ChEBI" id="CHEBI:43474"/>
        <dbReference type="ChEBI" id="CHEBI:58173"/>
        <dbReference type="ChEBI" id="CHEBI:456216"/>
        <dbReference type="EC" id="6.3.2.2"/>
    </reaction>
</comment>
<keyword evidence="5 8" id="KW-0547">Nucleotide-binding</keyword>
<evidence type="ECO:0000256" key="7">
    <source>
        <dbReference type="ARBA" id="ARBA00048819"/>
    </source>
</evidence>
<dbReference type="Gene3D" id="3.30.590.20">
    <property type="match status" value="1"/>
</dbReference>